<accession>A0A916XMP2</accession>
<dbReference type="NCBIfam" id="NF005863">
    <property type="entry name" value="PRK07798.1"/>
    <property type="match status" value="1"/>
</dbReference>
<dbReference type="Gene3D" id="3.30.300.30">
    <property type="match status" value="1"/>
</dbReference>
<organism evidence="3 4">
    <name type="scientific">Chelatococcus reniformis</name>
    <dbReference type="NCBI Taxonomy" id="1494448"/>
    <lineage>
        <taxon>Bacteria</taxon>
        <taxon>Pseudomonadati</taxon>
        <taxon>Pseudomonadota</taxon>
        <taxon>Alphaproteobacteria</taxon>
        <taxon>Hyphomicrobiales</taxon>
        <taxon>Chelatococcaceae</taxon>
        <taxon>Chelatococcus</taxon>
    </lineage>
</organism>
<feature type="domain" description="AMP-binding enzyme C-terminal" evidence="2">
    <location>
        <begin position="450"/>
        <end position="524"/>
    </location>
</feature>
<dbReference type="SUPFAM" id="SSF56801">
    <property type="entry name" value="Acetyl-CoA synthetase-like"/>
    <property type="match status" value="1"/>
</dbReference>
<dbReference type="InterPro" id="IPR025110">
    <property type="entry name" value="AMP-bd_C"/>
</dbReference>
<protein>
    <submittedName>
        <fullName evidence="3">Acyl-CoA synthetase</fullName>
    </submittedName>
</protein>
<dbReference type="InterPro" id="IPR000873">
    <property type="entry name" value="AMP-dep_synth/lig_dom"/>
</dbReference>
<gene>
    <name evidence="3" type="ORF">GCM10010994_51820</name>
</gene>
<sequence>MTWHYANVWRTVGEAIPDRIAVANGDVRRTWRQYEERAARLAAALVDAGLREGDKIGLYAHNSNEYLEAHYAIMKMGGVPVNVNYRYVDSELTYLLDYADAEALFFDAAFAERVGAVRASVPKLKLLIEVDDGSGRHLQGALRYEEIIAASVPLPHRQLSDDAIYMLFTGGTTGLPKGVMYDQAAFSQNHLFGYQVAGLDVPQTHAELARIVARLHRDGLAPVSLTACPLMHGTGMFLGAVIPHHMGGTVVTYRDQRFDPAKVWRLVAQERVTHLTIVGDALARPLLDTLLAWQKTGTVPDLTSLRFIQSSGVAFSDEVKRGLLSFLDVTIFDLMSSSEGSMGRNVVTRATPAAALSRIEPNLTTKVFADDDREVAPGSDEIGMIGNGGSTPIGYYKDPAKSAITFRDIGGVRYSFPGDFAKVAADGSLVFLGRGSLCINSGGEKIFPEEVEAAVKAHPDVEDCLVVGVEDQRFGERIAAVVSLRSGVEQPPDLEAWSRSRLAGYKVPRLIVPVDEVRRAPNGKADYRWARDMAAAARPG</sequence>
<reference evidence="3" key="1">
    <citation type="journal article" date="2014" name="Int. J. Syst. Evol. Microbiol.">
        <title>Complete genome sequence of Corynebacterium casei LMG S-19264T (=DSM 44701T), isolated from a smear-ripened cheese.</title>
        <authorList>
            <consortium name="US DOE Joint Genome Institute (JGI-PGF)"/>
            <person name="Walter F."/>
            <person name="Albersmeier A."/>
            <person name="Kalinowski J."/>
            <person name="Ruckert C."/>
        </authorList>
    </citation>
    <scope>NUCLEOTIDE SEQUENCE</scope>
    <source>
        <strain evidence="3">CGMCC 1.12919</strain>
    </source>
</reference>
<dbReference type="InterPro" id="IPR042099">
    <property type="entry name" value="ANL_N_sf"/>
</dbReference>
<dbReference type="InterPro" id="IPR020845">
    <property type="entry name" value="AMP-binding_CS"/>
</dbReference>
<dbReference type="Gene3D" id="3.40.50.12780">
    <property type="entry name" value="N-terminal domain of ligase-like"/>
    <property type="match status" value="1"/>
</dbReference>
<dbReference type="EMBL" id="BMGG01000010">
    <property type="protein sequence ID" value="GGC87478.1"/>
    <property type="molecule type" value="Genomic_DNA"/>
</dbReference>
<dbReference type="PANTHER" id="PTHR43767">
    <property type="entry name" value="LONG-CHAIN-FATTY-ACID--COA LIGASE"/>
    <property type="match status" value="1"/>
</dbReference>
<proteinExistence type="predicted"/>
<name>A0A916XMP2_9HYPH</name>
<evidence type="ECO:0000259" key="1">
    <source>
        <dbReference type="Pfam" id="PF00501"/>
    </source>
</evidence>
<dbReference type="RefSeq" id="WP_188612073.1">
    <property type="nucleotide sequence ID" value="NZ_BMGG01000010.1"/>
</dbReference>
<dbReference type="Pfam" id="PF13193">
    <property type="entry name" value="AMP-binding_C"/>
    <property type="match status" value="1"/>
</dbReference>
<dbReference type="Pfam" id="PF00501">
    <property type="entry name" value="AMP-binding"/>
    <property type="match status" value="1"/>
</dbReference>
<feature type="domain" description="AMP-dependent synthetase/ligase" evidence="1">
    <location>
        <begin position="15"/>
        <end position="379"/>
    </location>
</feature>
<dbReference type="GO" id="GO:0016878">
    <property type="term" value="F:acid-thiol ligase activity"/>
    <property type="evidence" value="ECO:0007669"/>
    <property type="project" value="UniProtKB-ARBA"/>
</dbReference>
<evidence type="ECO:0000313" key="4">
    <source>
        <dbReference type="Proteomes" id="UP000637002"/>
    </source>
</evidence>
<dbReference type="AlphaFoldDB" id="A0A916XMP2"/>
<dbReference type="InterPro" id="IPR045851">
    <property type="entry name" value="AMP-bd_C_sf"/>
</dbReference>
<reference evidence="3" key="2">
    <citation type="submission" date="2020-09" db="EMBL/GenBank/DDBJ databases">
        <authorList>
            <person name="Sun Q."/>
            <person name="Zhou Y."/>
        </authorList>
    </citation>
    <scope>NUCLEOTIDE SEQUENCE</scope>
    <source>
        <strain evidence="3">CGMCC 1.12919</strain>
    </source>
</reference>
<evidence type="ECO:0000313" key="3">
    <source>
        <dbReference type="EMBL" id="GGC87478.1"/>
    </source>
</evidence>
<dbReference type="InterPro" id="IPR050237">
    <property type="entry name" value="ATP-dep_AMP-bd_enzyme"/>
</dbReference>
<dbReference type="PROSITE" id="PS00455">
    <property type="entry name" value="AMP_BINDING"/>
    <property type="match status" value="1"/>
</dbReference>
<keyword evidence="4" id="KW-1185">Reference proteome</keyword>
<comment type="caution">
    <text evidence="3">The sequence shown here is derived from an EMBL/GenBank/DDBJ whole genome shotgun (WGS) entry which is preliminary data.</text>
</comment>
<dbReference type="PANTHER" id="PTHR43767:SF1">
    <property type="entry name" value="NONRIBOSOMAL PEPTIDE SYNTHASE PES1 (EUROFUNG)-RELATED"/>
    <property type="match status" value="1"/>
</dbReference>
<evidence type="ECO:0000259" key="2">
    <source>
        <dbReference type="Pfam" id="PF13193"/>
    </source>
</evidence>
<dbReference type="Proteomes" id="UP000637002">
    <property type="component" value="Unassembled WGS sequence"/>
</dbReference>